<sequence length="190" mass="20556">MQSSRLLKLIIIALLGAISMVLLFLNFPIPFLPPYLKVDFSEVPALIAGLLFTPAAGILVEAIKNLLYAMFMGASDPIGIIANFVAGTLFVFPVAMLYHKIKGKKSIVTGLITGTVAMAIGMSVLNYLVLLPAYSMFMGWETMSSAVKLGTVLGGVLPFNFVKGIILTALFVPLFIKLKPWLEQKSAAFR</sequence>
<dbReference type="PANTHER" id="PTHR38438:SF1">
    <property type="entry name" value="RIBOFLAVIN TRANSPORTER RIBU"/>
    <property type="match status" value="1"/>
</dbReference>
<dbReference type="Pfam" id="PF12822">
    <property type="entry name" value="ECF_trnsprt"/>
    <property type="match status" value="1"/>
</dbReference>
<dbReference type="Gene3D" id="1.10.1760.20">
    <property type="match status" value="1"/>
</dbReference>
<keyword evidence="6 9" id="KW-1133">Transmembrane helix</keyword>
<dbReference type="RefSeq" id="WP_079710952.1">
    <property type="nucleotide sequence ID" value="NZ_BAABQN010000014.1"/>
</dbReference>
<gene>
    <name evidence="10" type="ORF">DES48_106141</name>
</gene>
<dbReference type="PANTHER" id="PTHR38438">
    <property type="entry name" value="RIBOFLAVIN TRANSPORTER RIBU"/>
    <property type="match status" value="1"/>
</dbReference>
<dbReference type="InterPro" id="IPR025720">
    <property type="entry name" value="RibU"/>
</dbReference>
<comment type="subcellular location">
    <subcellularLocation>
        <location evidence="1">Cell membrane</location>
        <topology evidence="1">Multi-pass membrane protein</topology>
    </subcellularLocation>
</comment>
<feature type="transmembrane region" description="Helical" evidence="9">
    <location>
        <begin position="6"/>
        <end position="31"/>
    </location>
</feature>
<dbReference type="Proteomes" id="UP000252254">
    <property type="component" value="Unassembled WGS sequence"/>
</dbReference>
<comment type="function">
    <text evidence="8">Probably a riboflavin-binding protein that interacts with the energy-coupling factor (ECF) ABC-transporter complex.</text>
</comment>
<dbReference type="InterPro" id="IPR024529">
    <property type="entry name" value="ECF_trnsprt_substrate-spec"/>
</dbReference>
<keyword evidence="7 8" id="KW-0472">Membrane</keyword>
<accession>A0A366E9M9</accession>
<evidence type="ECO:0000256" key="4">
    <source>
        <dbReference type="ARBA" id="ARBA00022475"/>
    </source>
</evidence>
<keyword evidence="4 8" id="KW-1003">Cell membrane</keyword>
<feature type="transmembrane region" description="Helical" evidence="9">
    <location>
        <begin position="110"/>
        <end position="137"/>
    </location>
</feature>
<dbReference type="PIRSF" id="PIRSF037778">
    <property type="entry name" value="UCP037778_transp_RibU"/>
    <property type="match status" value="1"/>
</dbReference>
<name>A0A366E9M9_9BACI</name>
<dbReference type="GO" id="GO:0032217">
    <property type="term" value="F:riboflavin transmembrane transporter activity"/>
    <property type="evidence" value="ECO:0007669"/>
    <property type="project" value="UniProtKB-UniRule"/>
</dbReference>
<evidence type="ECO:0000256" key="2">
    <source>
        <dbReference type="ARBA" id="ARBA00005540"/>
    </source>
</evidence>
<evidence type="ECO:0000313" key="11">
    <source>
        <dbReference type="Proteomes" id="UP000252254"/>
    </source>
</evidence>
<evidence type="ECO:0000313" key="10">
    <source>
        <dbReference type="EMBL" id="RBO98118.1"/>
    </source>
</evidence>
<comment type="caution">
    <text evidence="10">The sequence shown here is derived from an EMBL/GenBank/DDBJ whole genome shotgun (WGS) entry which is preliminary data.</text>
</comment>
<feature type="transmembrane region" description="Helical" evidence="9">
    <location>
        <begin position="43"/>
        <end position="60"/>
    </location>
</feature>
<dbReference type="AlphaFoldDB" id="A0A366E9M9"/>
<proteinExistence type="inferred from homology"/>
<evidence type="ECO:0000256" key="1">
    <source>
        <dbReference type="ARBA" id="ARBA00004651"/>
    </source>
</evidence>
<keyword evidence="5 9" id="KW-0812">Transmembrane</keyword>
<dbReference type="OrthoDB" id="9809216at2"/>
<evidence type="ECO:0000256" key="5">
    <source>
        <dbReference type="ARBA" id="ARBA00022692"/>
    </source>
</evidence>
<dbReference type="EMBL" id="QNRI01000006">
    <property type="protein sequence ID" value="RBO98118.1"/>
    <property type="molecule type" value="Genomic_DNA"/>
</dbReference>
<evidence type="ECO:0000256" key="7">
    <source>
        <dbReference type="ARBA" id="ARBA00023136"/>
    </source>
</evidence>
<dbReference type="STRING" id="200904.GCA_900168775_00960"/>
<keyword evidence="11" id="KW-1185">Reference proteome</keyword>
<organism evidence="10 11">
    <name type="scientific">Paraliobacillus ryukyuensis</name>
    <dbReference type="NCBI Taxonomy" id="200904"/>
    <lineage>
        <taxon>Bacteria</taxon>
        <taxon>Bacillati</taxon>
        <taxon>Bacillota</taxon>
        <taxon>Bacilli</taxon>
        <taxon>Bacillales</taxon>
        <taxon>Bacillaceae</taxon>
        <taxon>Paraliobacillus</taxon>
    </lineage>
</organism>
<dbReference type="GO" id="GO:0005886">
    <property type="term" value="C:plasma membrane"/>
    <property type="evidence" value="ECO:0007669"/>
    <property type="project" value="UniProtKB-SubCell"/>
</dbReference>
<keyword evidence="3 8" id="KW-0813">Transport</keyword>
<evidence type="ECO:0000256" key="8">
    <source>
        <dbReference type="PIRNR" id="PIRNR037778"/>
    </source>
</evidence>
<protein>
    <recommendedName>
        <fullName evidence="8">Riboflavin transporter</fullName>
    </recommendedName>
</protein>
<reference evidence="10 11" key="1">
    <citation type="submission" date="2018-06" db="EMBL/GenBank/DDBJ databases">
        <title>Genomic Encyclopedia of Type Strains, Phase IV (KMG-IV): sequencing the most valuable type-strain genomes for metagenomic binning, comparative biology and taxonomic classification.</title>
        <authorList>
            <person name="Goeker M."/>
        </authorList>
    </citation>
    <scope>NUCLEOTIDE SEQUENCE [LARGE SCALE GENOMIC DNA]</scope>
    <source>
        <strain evidence="10 11">DSM 15140</strain>
    </source>
</reference>
<evidence type="ECO:0000256" key="6">
    <source>
        <dbReference type="ARBA" id="ARBA00022989"/>
    </source>
</evidence>
<evidence type="ECO:0000256" key="3">
    <source>
        <dbReference type="ARBA" id="ARBA00022448"/>
    </source>
</evidence>
<comment type="similarity">
    <text evidence="2 8">Belongs to the prokaryotic riboflavin transporter (P-RFT) (TC 2.A.87) family.</text>
</comment>
<evidence type="ECO:0000256" key="9">
    <source>
        <dbReference type="SAM" id="Phobius"/>
    </source>
</evidence>
<feature type="transmembrane region" description="Helical" evidence="9">
    <location>
        <begin position="157"/>
        <end position="176"/>
    </location>
</feature>
<feature type="transmembrane region" description="Helical" evidence="9">
    <location>
        <begin position="80"/>
        <end position="98"/>
    </location>
</feature>